<organism evidence="1 2">
    <name type="scientific">Nonomuraea wenchangensis</name>
    <dbReference type="NCBI Taxonomy" id="568860"/>
    <lineage>
        <taxon>Bacteria</taxon>
        <taxon>Bacillati</taxon>
        <taxon>Actinomycetota</taxon>
        <taxon>Actinomycetes</taxon>
        <taxon>Streptosporangiales</taxon>
        <taxon>Streptosporangiaceae</taxon>
        <taxon>Nonomuraea</taxon>
    </lineage>
</organism>
<accession>A0A1I0K705</accession>
<sequence length="35" mass="3957">MSRRTALMALAWAWVGLPFAYGVYNLLLKLAQLFA</sequence>
<proteinExistence type="predicted"/>
<gene>
    <name evidence="1" type="ORF">SAMN05421811_107141</name>
</gene>
<name>A0A1I0K705_9ACTN</name>
<dbReference type="RefSeq" id="WP_425434358.1">
    <property type="nucleotide sequence ID" value="NZ_FOHX01000007.1"/>
</dbReference>
<protein>
    <submittedName>
        <fullName evidence="1">Uncharacterized protein</fullName>
    </submittedName>
</protein>
<reference evidence="1 2" key="1">
    <citation type="submission" date="2016-10" db="EMBL/GenBank/DDBJ databases">
        <authorList>
            <person name="de Groot N.N."/>
        </authorList>
    </citation>
    <scope>NUCLEOTIDE SEQUENCE [LARGE SCALE GENOMIC DNA]</scope>
    <source>
        <strain evidence="1 2">CGMCC 4.5598</strain>
    </source>
</reference>
<evidence type="ECO:0000313" key="2">
    <source>
        <dbReference type="Proteomes" id="UP000199361"/>
    </source>
</evidence>
<dbReference type="EMBL" id="FOHX01000007">
    <property type="protein sequence ID" value="SEU19656.1"/>
    <property type="molecule type" value="Genomic_DNA"/>
</dbReference>
<dbReference type="Proteomes" id="UP000199361">
    <property type="component" value="Unassembled WGS sequence"/>
</dbReference>
<keyword evidence="2" id="KW-1185">Reference proteome</keyword>
<dbReference type="AlphaFoldDB" id="A0A1I0K705"/>
<evidence type="ECO:0000313" key="1">
    <source>
        <dbReference type="EMBL" id="SEU19656.1"/>
    </source>
</evidence>